<accession>A0ABP9YTT0</accession>
<dbReference type="PANTHER" id="PTHR13452">
    <property type="entry name" value="THUMP DOMAIN CONTAINING PROTEIN 1-RELATED"/>
    <property type="match status" value="1"/>
</dbReference>
<evidence type="ECO:0000256" key="2">
    <source>
        <dbReference type="SAM" id="MobiDB-lite"/>
    </source>
</evidence>
<evidence type="ECO:0000256" key="1">
    <source>
        <dbReference type="PROSITE-ProRule" id="PRU00529"/>
    </source>
</evidence>
<dbReference type="Proteomes" id="UP001473302">
    <property type="component" value="Unassembled WGS sequence"/>
</dbReference>
<name>A0ABP9YTT0_9FUNG</name>
<evidence type="ECO:0000313" key="4">
    <source>
        <dbReference type="EMBL" id="GAA5810250.1"/>
    </source>
</evidence>
<feature type="domain" description="THUMP" evidence="3">
    <location>
        <begin position="143"/>
        <end position="253"/>
    </location>
</feature>
<organism evidence="4 5">
    <name type="scientific">Mucor flavus</name>
    <dbReference type="NCBI Taxonomy" id="439312"/>
    <lineage>
        <taxon>Eukaryota</taxon>
        <taxon>Fungi</taxon>
        <taxon>Fungi incertae sedis</taxon>
        <taxon>Mucoromycota</taxon>
        <taxon>Mucoromycotina</taxon>
        <taxon>Mucoromycetes</taxon>
        <taxon>Mucorales</taxon>
        <taxon>Mucorineae</taxon>
        <taxon>Mucoraceae</taxon>
        <taxon>Mucor</taxon>
    </lineage>
</organism>
<proteinExistence type="predicted"/>
<reference evidence="4 5" key="1">
    <citation type="submission" date="2024-04" db="EMBL/GenBank/DDBJ databases">
        <title>genome sequences of Mucor flavus KT1a and Helicostylum pulchrum KT1b strains isolated from the surface of a dry-aged beef.</title>
        <authorList>
            <person name="Toyotome T."/>
            <person name="Hosono M."/>
            <person name="Torimaru M."/>
            <person name="Fukuda K."/>
            <person name="Mikami N."/>
        </authorList>
    </citation>
    <scope>NUCLEOTIDE SEQUENCE [LARGE SCALE GENOMIC DNA]</scope>
    <source>
        <strain evidence="4 5">KT1a</strain>
    </source>
</reference>
<dbReference type="EMBL" id="BAABUK010000007">
    <property type="protein sequence ID" value="GAA5810250.1"/>
    <property type="molecule type" value="Genomic_DNA"/>
</dbReference>
<dbReference type="SUPFAM" id="SSF143437">
    <property type="entry name" value="THUMP domain-like"/>
    <property type="match status" value="1"/>
</dbReference>
<gene>
    <name evidence="4" type="ORF">MFLAVUS_003670</name>
</gene>
<dbReference type="Pfam" id="PF02926">
    <property type="entry name" value="THUMP"/>
    <property type="match status" value="1"/>
</dbReference>
<sequence>MSKRSGQFGGGKKKKQKTYHCAKENEKAAGAKNKSTFNVQPDMAGVLVMCARSKESRAVKEALDILQRYGDELYPVVEQSDDENNDDEGDDLEASIAKEVAALKKPKGRKRFANITTGTDCVVFIRTTPPVEPVKLVHHMLTDLNKTQLKTTRYISRYLPVEKTCQAHIEDIENSAKQIFGPHFSQKNSEGELISRRFAVACRVRNCTKLARLDVINALAATVGPGHKVDLNEPELTIIAEVCQNICMLSVVEDFNKLKKYNIESILGVNNAGIPEQPKKEINKTDSVAEAEIKPEEKVEKVEEKVEKVEENAEEKVEEKIEQ</sequence>
<keyword evidence="1" id="KW-0694">RNA-binding</keyword>
<comment type="caution">
    <text evidence="4">The sequence shown here is derived from an EMBL/GenBank/DDBJ whole genome shotgun (WGS) entry which is preliminary data.</text>
</comment>
<feature type="region of interest" description="Disordered" evidence="2">
    <location>
        <begin position="1"/>
        <end position="34"/>
    </location>
</feature>
<keyword evidence="5" id="KW-1185">Reference proteome</keyword>
<dbReference type="SMART" id="SM00981">
    <property type="entry name" value="THUMP"/>
    <property type="match status" value="1"/>
</dbReference>
<protein>
    <recommendedName>
        <fullName evidence="3">THUMP domain-containing protein</fullName>
    </recommendedName>
</protein>
<feature type="compositionally biased region" description="Basic residues" evidence="2">
    <location>
        <begin position="11"/>
        <end position="20"/>
    </location>
</feature>
<dbReference type="PANTHER" id="PTHR13452:SF10">
    <property type="entry name" value="THUMP DOMAIN-CONTAINING PROTEIN 1"/>
    <property type="match status" value="1"/>
</dbReference>
<dbReference type="CDD" id="cd11717">
    <property type="entry name" value="THUMP_THUMPD1_like"/>
    <property type="match status" value="1"/>
</dbReference>
<evidence type="ECO:0000259" key="3">
    <source>
        <dbReference type="PROSITE" id="PS51165"/>
    </source>
</evidence>
<dbReference type="InterPro" id="IPR004114">
    <property type="entry name" value="THUMP_dom"/>
</dbReference>
<dbReference type="InterPro" id="IPR040183">
    <property type="entry name" value="THUMPD1-like"/>
</dbReference>
<dbReference type="Gene3D" id="3.30.2300.10">
    <property type="entry name" value="THUMP superfamily"/>
    <property type="match status" value="1"/>
</dbReference>
<evidence type="ECO:0000313" key="5">
    <source>
        <dbReference type="Proteomes" id="UP001473302"/>
    </source>
</evidence>
<dbReference type="PROSITE" id="PS51165">
    <property type="entry name" value="THUMP"/>
    <property type="match status" value="1"/>
</dbReference>